<dbReference type="AlphaFoldDB" id="A0A1S9I6B6"/>
<dbReference type="InterPro" id="IPR022643">
    <property type="entry name" value="De-COase2_C"/>
</dbReference>
<dbReference type="Pfam" id="PF00278">
    <property type="entry name" value="Orn_DAP_Arg_deC"/>
    <property type="match status" value="1"/>
</dbReference>
<dbReference type="SUPFAM" id="SSF50621">
    <property type="entry name" value="Alanine racemase C-terminal domain-like"/>
    <property type="match status" value="1"/>
</dbReference>
<evidence type="ECO:0000313" key="11">
    <source>
        <dbReference type="EMBL" id="OOO62302.1"/>
    </source>
</evidence>
<evidence type="ECO:0000256" key="5">
    <source>
        <dbReference type="HAMAP-Rule" id="MF_02120"/>
    </source>
</evidence>
<evidence type="ECO:0000256" key="3">
    <source>
        <dbReference type="ARBA" id="ARBA00022898"/>
    </source>
</evidence>
<evidence type="ECO:0000256" key="8">
    <source>
        <dbReference type="RuleBase" id="RU003738"/>
    </source>
</evidence>
<dbReference type="InterPro" id="IPR002986">
    <property type="entry name" value="DAP_deCOOHase_LysA"/>
</dbReference>
<reference evidence="12 14" key="2">
    <citation type="submission" date="2016-12" db="EMBL/GenBank/DDBJ databases">
        <title>Clostridium tepidum sp. nov., a close relative of Clostridium sporogenes and Clostridium botulinum Group I.</title>
        <authorList>
            <person name="Dobritsa A.P."/>
            <person name="Kutumbaka K.K."/>
            <person name="Werner K."/>
            <person name="Wiedmann M."/>
            <person name="Asmus A."/>
            <person name="Samadpour M."/>
        </authorList>
    </citation>
    <scope>NUCLEOTIDE SEQUENCE [LARGE SCALE GENOMIC DNA]</scope>
    <source>
        <strain evidence="12 14">IEH 97212</strain>
    </source>
</reference>
<feature type="modified residue" description="N6-(pyridoxal phosphate)lysine" evidence="5 7">
    <location>
        <position position="63"/>
    </location>
</feature>
<feature type="binding site" evidence="5">
    <location>
        <begin position="287"/>
        <end position="290"/>
    </location>
    <ligand>
        <name>pyridoxal 5'-phosphate</name>
        <dbReference type="ChEBI" id="CHEBI:597326"/>
    </ligand>
</feature>
<feature type="binding site" evidence="5">
    <location>
        <position position="359"/>
    </location>
    <ligand>
        <name>substrate</name>
    </ligand>
</feature>
<comment type="subunit">
    <text evidence="5">Homodimer.</text>
</comment>
<comment type="catalytic activity">
    <reaction evidence="5 8">
        <text>meso-2,6-diaminopimelate + H(+) = L-lysine + CO2</text>
        <dbReference type="Rhea" id="RHEA:15101"/>
        <dbReference type="ChEBI" id="CHEBI:15378"/>
        <dbReference type="ChEBI" id="CHEBI:16526"/>
        <dbReference type="ChEBI" id="CHEBI:32551"/>
        <dbReference type="ChEBI" id="CHEBI:57791"/>
        <dbReference type="EC" id="4.1.1.20"/>
    </reaction>
</comment>
<feature type="binding site" evidence="5">
    <location>
        <position position="387"/>
    </location>
    <ligand>
        <name>substrate</name>
    </ligand>
</feature>
<gene>
    <name evidence="5" type="primary">lysA</name>
    <name evidence="11" type="ORF">BS637_07510</name>
    <name evidence="12" type="ORF">BS638_08225</name>
</gene>
<sequence length="428" mass="47923">MKLFGSMNVRNNNLYIGEINTLVLAEKFGTPLYVMDETLIRDNCRRYITSFSKGKNKVAYAGKAFLTKAMCNLVKEEGLFLDVVSGGEIFTAYKSGFPMEKIYFHGNNKTIEEIEMAIDLGIGTFVVDNFQELDVINTVCKNKSIKQRIILRIIPGIEAHTHEYIKTGQIDSKFGFTLIDNCAIKAVEKACKLGNLEFVGFHCHIGSQIFETKPYEEEIEIMLKLVKIVNEKLNIEIEELDLGGGFGIYYKEGDEPKEIEEFCKIILNKVENYSKEIGIKKPILVIEPGRSIVGNSGITLYSIGSIKEIPNVAKYVAVNGGMTDNIRPALYKSEYECVVCNKVLDDLVEKVKIVGKCCESGDVLINNAKLPVVETNDLLAILNTGAYGYSMASNYNKALLPSVVFVNNDKVKLVCRRQSYENLIQNEV</sequence>
<dbReference type="Gene3D" id="2.40.37.10">
    <property type="entry name" value="Lyase, Ornithine Decarboxylase, Chain A, domain 1"/>
    <property type="match status" value="1"/>
</dbReference>
<keyword evidence="5" id="KW-0028">Amino-acid biosynthesis</keyword>
<dbReference type="FunFam" id="3.20.20.10:FF:000003">
    <property type="entry name" value="Diaminopimelate decarboxylase"/>
    <property type="match status" value="1"/>
</dbReference>
<evidence type="ECO:0000256" key="6">
    <source>
        <dbReference type="NCBIfam" id="TIGR01048"/>
    </source>
</evidence>
<dbReference type="InterPro" id="IPR009006">
    <property type="entry name" value="Ala_racemase/Decarboxylase_C"/>
</dbReference>
<dbReference type="GO" id="GO:0030170">
    <property type="term" value="F:pyridoxal phosphate binding"/>
    <property type="evidence" value="ECO:0007669"/>
    <property type="project" value="UniProtKB-UniRule"/>
</dbReference>
<evidence type="ECO:0000256" key="2">
    <source>
        <dbReference type="ARBA" id="ARBA00022793"/>
    </source>
</evidence>
<dbReference type="EMBL" id="MRAD01000006">
    <property type="protein sequence ID" value="OOO62302.1"/>
    <property type="molecule type" value="Genomic_DNA"/>
</dbReference>
<dbReference type="PANTHER" id="PTHR43727">
    <property type="entry name" value="DIAMINOPIMELATE DECARBOXYLASE"/>
    <property type="match status" value="1"/>
</dbReference>
<dbReference type="STRING" id="1962263.BS637_07510"/>
<proteinExistence type="inferred from homology"/>
<dbReference type="PRINTS" id="PR01179">
    <property type="entry name" value="ODADCRBXLASE"/>
</dbReference>
<evidence type="ECO:0000256" key="4">
    <source>
        <dbReference type="ARBA" id="ARBA00023239"/>
    </source>
</evidence>
<dbReference type="Gene3D" id="3.20.20.10">
    <property type="entry name" value="Alanine racemase"/>
    <property type="match status" value="1"/>
</dbReference>
<dbReference type="EC" id="4.1.1.20" evidence="5 6"/>
<feature type="binding site" evidence="5">
    <location>
        <position position="387"/>
    </location>
    <ligand>
        <name>pyridoxal 5'-phosphate</name>
        <dbReference type="ChEBI" id="CHEBI:597326"/>
    </ligand>
</feature>
<dbReference type="RefSeq" id="WP_078024127.1">
    <property type="nucleotide sequence ID" value="NZ_JADPGM010000010.1"/>
</dbReference>
<dbReference type="UniPathway" id="UPA00034">
    <property type="reaction ID" value="UER00027"/>
</dbReference>
<dbReference type="GO" id="GO:0008836">
    <property type="term" value="F:diaminopimelate decarboxylase activity"/>
    <property type="evidence" value="ECO:0007669"/>
    <property type="project" value="UniProtKB-UniRule"/>
</dbReference>
<name>A0A1S9I6B6_9CLOT</name>
<reference evidence="11 13" key="1">
    <citation type="submission" date="2016-12" db="EMBL/GenBank/DDBJ databases">
        <title>Clostridium tepidum sp. nov., a close relative of Clostridium sporogenes and Clostridium botulinum Group I.</title>
        <authorList>
            <person name="Dobritsa A.P."/>
            <person name="Kutumbaka K."/>
            <person name="Werner K."/>
            <person name="Samadpour M."/>
        </authorList>
    </citation>
    <scope>NUCLEOTIDE SEQUENCE [LARGE SCALE GENOMIC DNA]</scope>
    <source>
        <strain evidence="11 13">PE</strain>
    </source>
</reference>
<dbReference type="EMBL" id="MRAE01000017">
    <property type="protein sequence ID" value="OOO65752.1"/>
    <property type="molecule type" value="Genomic_DNA"/>
</dbReference>
<keyword evidence="13" id="KW-1185">Reference proteome</keyword>
<dbReference type="InterPro" id="IPR000183">
    <property type="entry name" value="Orn/DAP/Arg_de-COase"/>
</dbReference>
<dbReference type="OrthoDB" id="9802241at2"/>
<comment type="caution">
    <text evidence="12">The sequence shown here is derived from an EMBL/GenBank/DDBJ whole genome shotgun (WGS) entry which is preliminary data.</text>
</comment>
<keyword evidence="2 5" id="KW-0210">Decarboxylase</keyword>
<keyword evidence="5 8" id="KW-0457">Lysine biosynthesis</keyword>
<evidence type="ECO:0000313" key="13">
    <source>
        <dbReference type="Proteomes" id="UP000190206"/>
    </source>
</evidence>
<dbReference type="InterPro" id="IPR022644">
    <property type="entry name" value="De-COase2_N"/>
</dbReference>
<feature type="binding site" evidence="5">
    <location>
        <position position="245"/>
    </location>
    <ligand>
        <name>pyridoxal 5'-phosphate</name>
        <dbReference type="ChEBI" id="CHEBI:597326"/>
    </ligand>
</feature>
<organism evidence="12 14">
    <name type="scientific">Clostridium tepidum</name>
    <dbReference type="NCBI Taxonomy" id="1962263"/>
    <lineage>
        <taxon>Bacteria</taxon>
        <taxon>Bacillati</taxon>
        <taxon>Bacillota</taxon>
        <taxon>Clostridia</taxon>
        <taxon>Eubacteriales</taxon>
        <taxon>Clostridiaceae</taxon>
        <taxon>Clostridium</taxon>
    </lineage>
</organism>
<protein>
    <recommendedName>
        <fullName evidence="5 6">Diaminopimelate decarboxylase</fullName>
        <shortName evidence="5">DAP decarboxylase</shortName>
        <shortName evidence="5">DAPDC</shortName>
        <ecNumber evidence="5 6">4.1.1.20</ecNumber>
    </recommendedName>
</protein>
<keyword evidence="4 5" id="KW-0456">Lyase</keyword>
<dbReference type="SUPFAM" id="SSF51419">
    <property type="entry name" value="PLP-binding barrel"/>
    <property type="match status" value="1"/>
</dbReference>
<dbReference type="PANTHER" id="PTHR43727:SF2">
    <property type="entry name" value="GROUP IV DECARBOXYLASE"/>
    <property type="match status" value="1"/>
</dbReference>
<comment type="function">
    <text evidence="5">Specifically catalyzes the decarboxylation of meso-diaminopimelate (meso-DAP) to L-lysine.</text>
</comment>
<accession>A0A1S9I6B6</accession>
<feature type="binding site" evidence="5">
    <location>
        <position position="327"/>
    </location>
    <ligand>
        <name>substrate</name>
    </ligand>
</feature>
<evidence type="ECO:0000259" key="9">
    <source>
        <dbReference type="Pfam" id="PF00278"/>
    </source>
</evidence>
<evidence type="ECO:0000313" key="14">
    <source>
        <dbReference type="Proteomes" id="UP000190256"/>
    </source>
</evidence>
<keyword evidence="3 5" id="KW-0663">Pyridoxal phosphate</keyword>
<evidence type="ECO:0000256" key="7">
    <source>
        <dbReference type="PIRSR" id="PIRSR600183-50"/>
    </source>
</evidence>
<dbReference type="HAMAP" id="MF_02120">
    <property type="entry name" value="LysA"/>
    <property type="match status" value="1"/>
</dbReference>
<dbReference type="GO" id="GO:0009089">
    <property type="term" value="P:lysine biosynthetic process via diaminopimelate"/>
    <property type="evidence" value="ECO:0007669"/>
    <property type="project" value="UniProtKB-UniRule"/>
</dbReference>
<dbReference type="NCBIfam" id="TIGR01048">
    <property type="entry name" value="lysA"/>
    <property type="match status" value="1"/>
</dbReference>
<dbReference type="InterPro" id="IPR029066">
    <property type="entry name" value="PLP-binding_barrel"/>
</dbReference>
<comment type="cofactor">
    <cofactor evidence="1 5 7 8">
        <name>pyridoxal 5'-phosphate</name>
        <dbReference type="ChEBI" id="CHEBI:597326"/>
    </cofactor>
</comment>
<dbReference type="Proteomes" id="UP000190256">
    <property type="component" value="Unassembled WGS sequence"/>
</dbReference>
<dbReference type="Pfam" id="PF02784">
    <property type="entry name" value="Orn_Arg_deC_N"/>
    <property type="match status" value="1"/>
</dbReference>
<dbReference type="Proteomes" id="UP000190206">
    <property type="component" value="Unassembled WGS sequence"/>
</dbReference>
<evidence type="ECO:0000313" key="12">
    <source>
        <dbReference type="EMBL" id="OOO65752.1"/>
    </source>
</evidence>
<dbReference type="PRINTS" id="PR01181">
    <property type="entry name" value="DAPDCRBXLASE"/>
</dbReference>
<feature type="binding site" evidence="5">
    <location>
        <position position="290"/>
    </location>
    <ligand>
        <name>substrate</name>
    </ligand>
</feature>
<comment type="similarity">
    <text evidence="5">Belongs to the Orn/Lys/Arg decarboxylase class-II family. LysA subfamily.</text>
</comment>
<dbReference type="CDD" id="cd06828">
    <property type="entry name" value="PLPDE_III_DapDC"/>
    <property type="match status" value="1"/>
</dbReference>
<feature type="domain" description="Orn/DAP/Arg decarboxylase 2 N-terminal" evidence="10">
    <location>
        <begin position="40"/>
        <end position="293"/>
    </location>
</feature>
<evidence type="ECO:0000259" key="10">
    <source>
        <dbReference type="Pfam" id="PF02784"/>
    </source>
</evidence>
<evidence type="ECO:0000256" key="1">
    <source>
        <dbReference type="ARBA" id="ARBA00001933"/>
    </source>
</evidence>
<feature type="binding site" evidence="5">
    <location>
        <position position="331"/>
    </location>
    <ligand>
        <name>substrate</name>
    </ligand>
</feature>
<feature type="domain" description="Orn/DAP/Arg decarboxylase 2 C-terminal" evidence="9">
    <location>
        <begin position="34"/>
        <end position="385"/>
    </location>
</feature>
<feature type="active site" description="Proton donor" evidence="7">
    <location>
        <position position="358"/>
    </location>
</feature>
<comment type="pathway">
    <text evidence="5 8">Amino-acid biosynthesis; L-lysine biosynthesis via DAP pathway; L-lysine from DL-2,6-diaminopimelate: step 1/1.</text>
</comment>